<reference evidence="2" key="1">
    <citation type="submission" date="2016-07" db="EMBL/GenBank/DDBJ databases">
        <authorList>
            <person name="Bretaudeau A."/>
        </authorList>
    </citation>
    <scope>NUCLEOTIDE SEQUENCE</scope>
    <source>
        <strain evidence="2">Rice</strain>
        <tissue evidence="2">Whole body</tissue>
    </source>
</reference>
<organism evidence="2">
    <name type="scientific">Spodoptera frugiperda</name>
    <name type="common">Fall armyworm</name>
    <dbReference type="NCBI Taxonomy" id="7108"/>
    <lineage>
        <taxon>Eukaryota</taxon>
        <taxon>Metazoa</taxon>
        <taxon>Ecdysozoa</taxon>
        <taxon>Arthropoda</taxon>
        <taxon>Hexapoda</taxon>
        <taxon>Insecta</taxon>
        <taxon>Pterygota</taxon>
        <taxon>Neoptera</taxon>
        <taxon>Endopterygota</taxon>
        <taxon>Lepidoptera</taxon>
        <taxon>Glossata</taxon>
        <taxon>Ditrysia</taxon>
        <taxon>Noctuoidea</taxon>
        <taxon>Noctuidae</taxon>
        <taxon>Amphipyrinae</taxon>
        <taxon>Spodoptera</taxon>
    </lineage>
</organism>
<keyword evidence="1" id="KW-0732">Signal</keyword>
<accession>A0A2H1VDT2</accession>
<evidence type="ECO:0000313" key="2">
    <source>
        <dbReference type="EMBL" id="SOQ38424.1"/>
    </source>
</evidence>
<name>A0A2H1VDT2_SPOFR</name>
<gene>
    <name evidence="2" type="ORF">SFRICE_004545</name>
</gene>
<evidence type="ECO:0000256" key="1">
    <source>
        <dbReference type="SAM" id="SignalP"/>
    </source>
</evidence>
<sequence>MVKSGYTLHCIAALYAVMCTNAYPFGDKTWCPVGLMPTWCCGLPSRLPGLWFEKQESERITIRLRFVSIHHIEFTRLEGTGWFLARDEEEKEREVFVNGNM</sequence>
<protein>
    <submittedName>
        <fullName evidence="2">SFRICE_004545</fullName>
    </submittedName>
</protein>
<dbReference type="EMBL" id="ODYU01001765">
    <property type="protein sequence ID" value="SOQ38424.1"/>
    <property type="molecule type" value="Genomic_DNA"/>
</dbReference>
<feature type="chain" id="PRO_5013803088" evidence="1">
    <location>
        <begin position="23"/>
        <end position="101"/>
    </location>
</feature>
<feature type="signal peptide" evidence="1">
    <location>
        <begin position="1"/>
        <end position="22"/>
    </location>
</feature>
<dbReference type="AlphaFoldDB" id="A0A2H1VDT2"/>
<proteinExistence type="predicted"/>